<dbReference type="WormBase" id="CBG10303">
    <property type="protein sequence ID" value="CBP43864"/>
    <property type="gene ID" value="WBGene00031713"/>
</dbReference>
<feature type="chain" id="PRO_5002732873" evidence="1">
    <location>
        <begin position="21"/>
        <end position="319"/>
    </location>
</feature>
<dbReference type="Proteomes" id="UP000008549">
    <property type="component" value="Unassembled WGS sequence"/>
</dbReference>
<keyword evidence="3" id="KW-1185">Reference proteome</keyword>
<dbReference type="KEGG" id="cbr:CBG_10303"/>
<evidence type="ECO:0000256" key="1">
    <source>
        <dbReference type="SAM" id="SignalP"/>
    </source>
</evidence>
<sequence>MTYLLLSLIVGVLVLENVLASDVGVTVARTDMADELKTDGLADLEFSEDLKTMNNSISRAKLISSSLDDDLDAKVHNARKDTQMEAGDVKIVDEVKSKAGRCRRYECVPNALKDTETEFLVFTVFGDDCSEANNIPVNNPECDANGHPKTMVSHPLIDFDDYFLEYVLPLVVVPYKDLCEEGRMPEVVGVELKARDAGRTETILQLREVLTVHLTEYLPVTVPLIKKARFDLVFLMVDRSAPHFPKKPQTNRWGGGGGATNVCSVLYIRNITNLLSVNHFLISLTSDEKNWLTIESGKVLPFLLYLQLNSATYSSTGRY</sequence>
<dbReference type="RefSeq" id="XP_002632015.2">
    <property type="nucleotide sequence ID" value="XM_002631969.2"/>
</dbReference>
<dbReference type="CTD" id="8574014"/>
<keyword evidence="1" id="KW-0732">Signal</keyword>
<feature type="signal peptide" evidence="1">
    <location>
        <begin position="1"/>
        <end position="20"/>
    </location>
</feature>
<evidence type="ECO:0000313" key="2">
    <source>
        <dbReference type="EMBL" id="CAP29697.2"/>
    </source>
</evidence>
<gene>
    <name evidence="2 4" type="ORF">CBG10303</name>
    <name evidence="2" type="ORF">CBG_10303</name>
</gene>
<accession>A8XAN2</accession>
<dbReference type="AlphaFoldDB" id="A8XAN2"/>
<reference evidence="2 3" key="2">
    <citation type="journal article" date="2011" name="PLoS Genet.">
        <title>Caenorhabditis briggsae recombinant inbred line genotypes reveal inter-strain incompatibility and the evolution of recombination.</title>
        <authorList>
            <person name="Ross J.A."/>
            <person name="Koboldt D.C."/>
            <person name="Staisch J.E."/>
            <person name="Chamberlin H.M."/>
            <person name="Gupta B.P."/>
            <person name="Miller R.D."/>
            <person name="Baird S.E."/>
            <person name="Haag E.S."/>
        </authorList>
    </citation>
    <scope>NUCLEOTIDE SEQUENCE [LARGE SCALE GENOMIC DNA]</scope>
    <source>
        <strain evidence="2 3">AF16</strain>
    </source>
</reference>
<dbReference type="InParanoid" id="A8XAN2"/>
<reference evidence="2 3" key="1">
    <citation type="journal article" date="2003" name="PLoS Biol.">
        <title>The genome sequence of Caenorhabditis briggsae: a platform for comparative genomics.</title>
        <authorList>
            <person name="Stein L.D."/>
            <person name="Bao Z."/>
            <person name="Blasiar D."/>
            <person name="Blumenthal T."/>
            <person name="Brent M.R."/>
            <person name="Chen N."/>
            <person name="Chinwalla A."/>
            <person name="Clarke L."/>
            <person name="Clee C."/>
            <person name="Coghlan A."/>
            <person name="Coulson A."/>
            <person name="D'Eustachio P."/>
            <person name="Fitch D.H."/>
            <person name="Fulton L.A."/>
            <person name="Fulton R.E."/>
            <person name="Griffiths-Jones S."/>
            <person name="Harris T.W."/>
            <person name="Hillier L.W."/>
            <person name="Kamath R."/>
            <person name="Kuwabara P.E."/>
            <person name="Mardis E.R."/>
            <person name="Marra M.A."/>
            <person name="Miner T.L."/>
            <person name="Minx P."/>
            <person name="Mullikin J.C."/>
            <person name="Plumb R.W."/>
            <person name="Rogers J."/>
            <person name="Schein J.E."/>
            <person name="Sohrmann M."/>
            <person name="Spieth J."/>
            <person name="Stajich J.E."/>
            <person name="Wei C."/>
            <person name="Willey D."/>
            <person name="Wilson R.K."/>
            <person name="Durbin R."/>
            <person name="Waterston R.H."/>
        </authorList>
    </citation>
    <scope>NUCLEOTIDE SEQUENCE [LARGE SCALE GENOMIC DNA]</scope>
    <source>
        <strain evidence="2 3">AF16</strain>
    </source>
</reference>
<evidence type="ECO:0000313" key="3">
    <source>
        <dbReference type="Proteomes" id="UP000008549"/>
    </source>
</evidence>
<dbReference type="GeneID" id="8574014"/>
<organism evidence="2 3">
    <name type="scientific">Caenorhabditis briggsae</name>
    <dbReference type="NCBI Taxonomy" id="6238"/>
    <lineage>
        <taxon>Eukaryota</taxon>
        <taxon>Metazoa</taxon>
        <taxon>Ecdysozoa</taxon>
        <taxon>Nematoda</taxon>
        <taxon>Chromadorea</taxon>
        <taxon>Rhabditida</taxon>
        <taxon>Rhabditina</taxon>
        <taxon>Rhabditomorpha</taxon>
        <taxon>Rhabditoidea</taxon>
        <taxon>Rhabditidae</taxon>
        <taxon>Peloderinae</taxon>
        <taxon>Caenorhabditis</taxon>
    </lineage>
</organism>
<dbReference type="HOGENOM" id="CLU_872190_0_0_1"/>
<dbReference type="EMBL" id="HE600918">
    <property type="protein sequence ID" value="CAP29697.2"/>
    <property type="molecule type" value="Genomic_DNA"/>
</dbReference>
<name>A8XAN2_CAEBR</name>
<protein>
    <submittedName>
        <fullName evidence="2">Protein CBG10303</fullName>
    </submittedName>
</protein>
<proteinExistence type="predicted"/>
<evidence type="ECO:0000313" key="4">
    <source>
        <dbReference type="WormBase" id="CBG10303"/>
    </source>
</evidence>